<organism evidence="1">
    <name type="scientific">bioreactor metagenome</name>
    <dbReference type="NCBI Taxonomy" id="1076179"/>
    <lineage>
        <taxon>unclassified sequences</taxon>
        <taxon>metagenomes</taxon>
        <taxon>ecological metagenomes</taxon>
    </lineage>
</organism>
<accession>A0A645BLD0</accession>
<comment type="caution">
    <text evidence="1">The sequence shown here is derived from an EMBL/GenBank/DDBJ whole genome shotgun (WGS) entry which is preliminary data.</text>
</comment>
<name>A0A645BLD0_9ZZZZ</name>
<gene>
    <name evidence="1" type="ORF">SDC9_113187</name>
</gene>
<sequence length="336" mass="37792">MAVLGLVGYFAAEMLLQKSFHILKRSWKGSVALAAALILACVALELDIPGVERRVPVAEEVQSVEFRLYGQDSVYGDSEDPEMIDRFLTLHQMLVEERPTDSNWDEDALYGSVNLDYTLKNGAHLRRNYSFTISPSEIEAHAALAEQLTELARDREVWQAYMEERFEPGRLMTVEMYLDSENRTLTFEGDTAREILAALKKDIEAGHAGAYTFDSEGWQANTYSTNLSFYYRTPEDTGNGAYYNGSSYSEDVRFSKDYTYLLAALEKAGVDTEDLMTYQKYYDGDYEKYGKEVYYKNQYTEEIQAIPVPDDLTPEIASGDAAVIGGADGPTAVYVG</sequence>
<reference evidence="1" key="1">
    <citation type="submission" date="2019-08" db="EMBL/GenBank/DDBJ databases">
        <authorList>
            <person name="Kucharzyk K."/>
            <person name="Murdoch R.W."/>
            <person name="Higgins S."/>
            <person name="Loffler F."/>
        </authorList>
    </citation>
    <scope>NUCLEOTIDE SEQUENCE</scope>
</reference>
<dbReference type="AlphaFoldDB" id="A0A645BLD0"/>
<evidence type="ECO:0000313" key="1">
    <source>
        <dbReference type="EMBL" id="MPM66280.1"/>
    </source>
</evidence>
<dbReference type="EMBL" id="VSSQ01020984">
    <property type="protein sequence ID" value="MPM66280.1"/>
    <property type="molecule type" value="Genomic_DNA"/>
</dbReference>
<proteinExistence type="predicted"/>
<protein>
    <submittedName>
        <fullName evidence="1">Uncharacterized protein</fullName>
    </submittedName>
</protein>